<protein>
    <recommendedName>
        <fullName evidence="2">BRCT domain-containing protein</fullName>
    </recommendedName>
</protein>
<dbReference type="SUPFAM" id="SSF142921">
    <property type="entry name" value="WGR domain-like"/>
    <property type="match status" value="1"/>
</dbReference>
<keyword evidence="4" id="KW-1185">Reference proteome</keyword>
<evidence type="ECO:0000259" key="2">
    <source>
        <dbReference type="PROSITE" id="PS50172"/>
    </source>
</evidence>
<dbReference type="Gene3D" id="3.40.50.10190">
    <property type="entry name" value="BRCT domain"/>
    <property type="match status" value="1"/>
</dbReference>
<feature type="region of interest" description="Disordered" evidence="1">
    <location>
        <begin position="316"/>
        <end position="443"/>
    </location>
</feature>
<feature type="region of interest" description="Disordered" evidence="1">
    <location>
        <begin position="1"/>
        <end position="21"/>
    </location>
</feature>
<dbReference type="EMBL" id="JAFJYH010000026">
    <property type="protein sequence ID" value="KAG4424045.1"/>
    <property type="molecule type" value="Genomic_DNA"/>
</dbReference>
<feature type="compositionally biased region" description="Acidic residues" evidence="1">
    <location>
        <begin position="323"/>
        <end position="352"/>
    </location>
</feature>
<dbReference type="PROSITE" id="PS50172">
    <property type="entry name" value="BRCT"/>
    <property type="match status" value="1"/>
</dbReference>
<feature type="compositionally biased region" description="Low complexity" evidence="1">
    <location>
        <begin position="361"/>
        <end position="381"/>
    </location>
</feature>
<dbReference type="AlphaFoldDB" id="A0A8H7WFU6"/>
<proteinExistence type="predicted"/>
<accession>A0A8H7WFU6</accession>
<feature type="compositionally biased region" description="Basic and acidic residues" evidence="1">
    <location>
        <begin position="390"/>
        <end position="399"/>
    </location>
</feature>
<dbReference type="SUPFAM" id="SSF52113">
    <property type="entry name" value="BRCT domain"/>
    <property type="match status" value="1"/>
</dbReference>
<evidence type="ECO:0000256" key="1">
    <source>
        <dbReference type="SAM" id="MobiDB-lite"/>
    </source>
</evidence>
<organism evidence="3 4">
    <name type="scientific">Cadophora malorum</name>
    <dbReference type="NCBI Taxonomy" id="108018"/>
    <lineage>
        <taxon>Eukaryota</taxon>
        <taxon>Fungi</taxon>
        <taxon>Dikarya</taxon>
        <taxon>Ascomycota</taxon>
        <taxon>Pezizomycotina</taxon>
        <taxon>Leotiomycetes</taxon>
        <taxon>Helotiales</taxon>
        <taxon>Ploettnerulaceae</taxon>
        <taxon>Cadophora</taxon>
    </lineage>
</organism>
<dbReference type="InterPro" id="IPR036930">
    <property type="entry name" value="WGR_dom_sf"/>
</dbReference>
<evidence type="ECO:0000313" key="4">
    <source>
        <dbReference type="Proteomes" id="UP000664132"/>
    </source>
</evidence>
<feature type="compositionally biased region" description="Gly residues" evidence="1">
    <location>
        <begin position="418"/>
        <end position="427"/>
    </location>
</feature>
<dbReference type="InterPro" id="IPR036420">
    <property type="entry name" value="BRCT_dom_sf"/>
</dbReference>
<feature type="domain" description="BRCT" evidence="2">
    <location>
        <begin position="35"/>
        <end position="122"/>
    </location>
</feature>
<evidence type="ECO:0000313" key="3">
    <source>
        <dbReference type="EMBL" id="KAG4424045.1"/>
    </source>
</evidence>
<dbReference type="OrthoDB" id="342264at2759"/>
<dbReference type="Pfam" id="PF00533">
    <property type="entry name" value="BRCT"/>
    <property type="match status" value="1"/>
</dbReference>
<reference evidence="3" key="1">
    <citation type="submission" date="2021-02" db="EMBL/GenBank/DDBJ databases">
        <title>Genome sequence Cadophora malorum strain M34.</title>
        <authorList>
            <person name="Stefanovic E."/>
            <person name="Vu D."/>
            <person name="Scully C."/>
            <person name="Dijksterhuis J."/>
            <person name="Roader J."/>
            <person name="Houbraken J."/>
        </authorList>
    </citation>
    <scope>NUCLEOTIDE SEQUENCE</scope>
    <source>
        <strain evidence="3">M34</strain>
    </source>
</reference>
<dbReference type="SMART" id="SM00292">
    <property type="entry name" value="BRCT"/>
    <property type="match status" value="1"/>
</dbReference>
<comment type="caution">
    <text evidence="3">The sequence shown here is derived from an EMBL/GenBank/DDBJ whole genome shotgun (WGS) entry which is preliminary data.</text>
</comment>
<dbReference type="InterPro" id="IPR001357">
    <property type="entry name" value="BRCT_dom"/>
</dbReference>
<sequence length="443" mass="49492">MARAKAPYRKPCTAGSKKVASNPIATRKATTNSRPMKQIFKGLTMSAAGTFKGVREDISHEQLAKWIRAHGGAFESKVTDDTTHLICSIEEFKKKTDQVRKAQRSSGSRCHIVTFDWVEDCLLGPKNSKRLLKERAYTLDRTLHNLAKGIKVNKADLRKRFDENARIAHELSTSNMYHIYYEDGFEYKVILSRIRLDGKTMIEKYTLYLFESNAVFPRLYMFGAKYSRSHRPLTFYRQDCRPMDFHTAFGCFKKFFRERSGIDWDERLERIIPKKIENGNVVEHNFFKYLPPPQGRPTGLLPYGYVRPEDRVVEVVNDSKDGDADEVGYDTDSEVGDDGSDGCDEMSDEDGGSDTSITDCGSISGSGSRSSQRSTSSGAESQGVISISSSEHDFYDREPSSASDSSEIAIRDSPTAGGRIGAFGGYDTGSAIEISSESEESDG</sequence>
<dbReference type="Proteomes" id="UP000664132">
    <property type="component" value="Unassembled WGS sequence"/>
</dbReference>
<name>A0A8H7WFU6_9HELO</name>
<gene>
    <name evidence="3" type="ORF">IFR04_002887</name>
</gene>